<reference evidence="12 13" key="1">
    <citation type="submission" date="2018-05" db="EMBL/GenBank/DDBJ databases">
        <title>Genomic Encyclopedia of Type Strains, Phase IV (KMG-IV): sequencing the most valuable type-strain genomes for metagenomic binning, comparative biology and taxonomic classification.</title>
        <authorList>
            <person name="Goeker M."/>
        </authorList>
    </citation>
    <scope>NUCLEOTIDE SEQUENCE [LARGE SCALE GENOMIC DNA]</scope>
    <source>
        <strain evidence="12 13">DSM 19792</strain>
    </source>
</reference>
<dbReference type="InterPro" id="IPR006260">
    <property type="entry name" value="TonB/TolA_C"/>
</dbReference>
<comment type="subcellular location">
    <subcellularLocation>
        <location evidence="1">Cell inner membrane</location>
        <topology evidence="1">Single-pass membrane protein</topology>
        <orientation evidence="1">Periplasmic side</orientation>
    </subcellularLocation>
</comment>
<proteinExistence type="inferred from homology"/>
<evidence type="ECO:0000256" key="4">
    <source>
        <dbReference type="ARBA" id="ARBA00022475"/>
    </source>
</evidence>
<keyword evidence="7" id="KW-0653">Protein transport</keyword>
<dbReference type="AlphaFoldDB" id="A0A318JTS5"/>
<accession>A0A318JTS5</accession>
<sequence>MAISFFSLFSVYFFVILITPMKKSILAAALFVSAISSVPAFASEIAPSVDKQTCEKAVYPKSALMNEETGTVVLSILVGPDGAVVDSKVEKSSGSKALDKATQKIYSSCKFKPGAKDGKPQQAWTKLEYVWSLS</sequence>
<keyword evidence="4" id="KW-1003">Cell membrane</keyword>
<dbReference type="PROSITE" id="PS52015">
    <property type="entry name" value="TONB_CTD"/>
    <property type="match status" value="1"/>
</dbReference>
<dbReference type="EMBL" id="QJKB01000001">
    <property type="protein sequence ID" value="PXX47800.1"/>
    <property type="molecule type" value="Genomic_DNA"/>
</dbReference>
<keyword evidence="13" id="KW-1185">Reference proteome</keyword>
<keyword evidence="8" id="KW-1133">Transmembrane helix</keyword>
<dbReference type="InterPro" id="IPR037682">
    <property type="entry name" value="TonB_C"/>
</dbReference>
<evidence type="ECO:0000256" key="10">
    <source>
        <dbReference type="SAM" id="SignalP"/>
    </source>
</evidence>
<organism evidence="12 13">
    <name type="scientific">Undibacterium pigrum</name>
    <dbReference type="NCBI Taxonomy" id="401470"/>
    <lineage>
        <taxon>Bacteria</taxon>
        <taxon>Pseudomonadati</taxon>
        <taxon>Pseudomonadota</taxon>
        <taxon>Betaproteobacteria</taxon>
        <taxon>Burkholderiales</taxon>
        <taxon>Oxalobacteraceae</taxon>
        <taxon>Undibacterium</taxon>
    </lineage>
</organism>
<evidence type="ECO:0000256" key="7">
    <source>
        <dbReference type="ARBA" id="ARBA00022927"/>
    </source>
</evidence>
<dbReference type="SUPFAM" id="SSF74653">
    <property type="entry name" value="TolA/TonB C-terminal domain"/>
    <property type="match status" value="1"/>
</dbReference>
<comment type="similarity">
    <text evidence="2">Belongs to the TonB family.</text>
</comment>
<dbReference type="Gene3D" id="3.30.1150.10">
    <property type="match status" value="1"/>
</dbReference>
<feature type="chain" id="PRO_5016374837" evidence="10">
    <location>
        <begin position="43"/>
        <end position="134"/>
    </location>
</feature>
<evidence type="ECO:0000256" key="6">
    <source>
        <dbReference type="ARBA" id="ARBA00022692"/>
    </source>
</evidence>
<name>A0A318JTS5_9BURK</name>
<evidence type="ECO:0000259" key="11">
    <source>
        <dbReference type="PROSITE" id="PS52015"/>
    </source>
</evidence>
<gene>
    <name evidence="12" type="ORF">DFR42_1011398</name>
</gene>
<dbReference type="GO" id="GO:0015031">
    <property type="term" value="P:protein transport"/>
    <property type="evidence" value="ECO:0007669"/>
    <property type="project" value="UniProtKB-KW"/>
</dbReference>
<keyword evidence="10" id="KW-0732">Signal</keyword>
<evidence type="ECO:0000256" key="1">
    <source>
        <dbReference type="ARBA" id="ARBA00004383"/>
    </source>
</evidence>
<dbReference type="PANTHER" id="PTHR33446">
    <property type="entry name" value="PROTEIN TONB-RELATED"/>
    <property type="match status" value="1"/>
</dbReference>
<dbReference type="Proteomes" id="UP000247792">
    <property type="component" value="Unassembled WGS sequence"/>
</dbReference>
<evidence type="ECO:0000256" key="2">
    <source>
        <dbReference type="ARBA" id="ARBA00006555"/>
    </source>
</evidence>
<protein>
    <submittedName>
        <fullName evidence="12">Protein TonB</fullName>
    </submittedName>
</protein>
<evidence type="ECO:0000313" key="12">
    <source>
        <dbReference type="EMBL" id="PXX47800.1"/>
    </source>
</evidence>
<dbReference type="InterPro" id="IPR051045">
    <property type="entry name" value="TonB-dependent_transducer"/>
</dbReference>
<dbReference type="GO" id="GO:0005886">
    <property type="term" value="C:plasma membrane"/>
    <property type="evidence" value="ECO:0007669"/>
    <property type="project" value="UniProtKB-SubCell"/>
</dbReference>
<dbReference type="GO" id="GO:0055085">
    <property type="term" value="P:transmembrane transport"/>
    <property type="evidence" value="ECO:0007669"/>
    <property type="project" value="InterPro"/>
</dbReference>
<evidence type="ECO:0000313" key="13">
    <source>
        <dbReference type="Proteomes" id="UP000247792"/>
    </source>
</evidence>
<keyword evidence="5" id="KW-0997">Cell inner membrane</keyword>
<dbReference type="NCBIfam" id="TIGR01352">
    <property type="entry name" value="tonB_Cterm"/>
    <property type="match status" value="1"/>
</dbReference>
<keyword evidence="9" id="KW-0472">Membrane</keyword>
<dbReference type="PANTHER" id="PTHR33446:SF2">
    <property type="entry name" value="PROTEIN TONB"/>
    <property type="match status" value="1"/>
</dbReference>
<feature type="domain" description="TonB C-terminal" evidence="11">
    <location>
        <begin position="44"/>
        <end position="134"/>
    </location>
</feature>
<keyword evidence="3" id="KW-0813">Transport</keyword>
<keyword evidence="6" id="KW-0812">Transmembrane</keyword>
<feature type="signal peptide" evidence="10">
    <location>
        <begin position="1"/>
        <end position="42"/>
    </location>
</feature>
<comment type="caution">
    <text evidence="12">The sequence shown here is derived from an EMBL/GenBank/DDBJ whole genome shotgun (WGS) entry which is preliminary data.</text>
</comment>
<evidence type="ECO:0000256" key="9">
    <source>
        <dbReference type="ARBA" id="ARBA00023136"/>
    </source>
</evidence>
<evidence type="ECO:0000256" key="3">
    <source>
        <dbReference type="ARBA" id="ARBA00022448"/>
    </source>
</evidence>
<dbReference type="Pfam" id="PF03544">
    <property type="entry name" value="TonB_C"/>
    <property type="match status" value="1"/>
</dbReference>
<evidence type="ECO:0000256" key="8">
    <source>
        <dbReference type="ARBA" id="ARBA00022989"/>
    </source>
</evidence>
<evidence type="ECO:0000256" key="5">
    <source>
        <dbReference type="ARBA" id="ARBA00022519"/>
    </source>
</evidence>